<dbReference type="OrthoDB" id="6238850at2"/>
<reference evidence="3" key="1">
    <citation type="journal article" date="2018" name="Front. Microbiol.">
        <title>Genome-Based Analysis Reveals the Taxonomy and Diversity of the Family Idiomarinaceae.</title>
        <authorList>
            <person name="Liu Y."/>
            <person name="Lai Q."/>
            <person name="Shao Z."/>
        </authorList>
    </citation>
    <scope>NUCLEOTIDE SEQUENCE [LARGE SCALE GENOMIC DNA]</scope>
    <source>
        <strain evidence="3">SW15</strain>
    </source>
</reference>
<sequence>MTTKYSGFVLPIVVLLISILGLALGVLQFSTAEDRAQRQHRELVAELLFWHKALVAFAFYQDRGMSSFNELLTFYDLEKPEIQLLNGEVVTFNNIPAFDSTVDLRISNLPEELVAFYQQSYPTGISVDRSGGLILAPKAIDDWAFTQSLIRREPAARAEFYTDLDFNQRSFDAVGGVYMEMLSAQQAAFNDVSYVTESFISSSETDRLKLTSARVGSVDLKALVEQIVVLETQLGPCLDAMGPCHN</sequence>
<feature type="transmembrane region" description="Helical" evidence="1">
    <location>
        <begin position="6"/>
        <end position="31"/>
    </location>
</feature>
<dbReference type="RefSeq" id="WP_126834865.1">
    <property type="nucleotide sequence ID" value="NZ_PIPT01000012.1"/>
</dbReference>
<gene>
    <name evidence="2" type="ORF">CWE21_12975</name>
</gene>
<evidence type="ECO:0000313" key="3">
    <source>
        <dbReference type="Proteomes" id="UP000286678"/>
    </source>
</evidence>
<keyword evidence="1" id="KW-1133">Transmembrane helix</keyword>
<dbReference type="Proteomes" id="UP000286678">
    <property type="component" value="Unassembled WGS sequence"/>
</dbReference>
<evidence type="ECO:0000313" key="2">
    <source>
        <dbReference type="EMBL" id="RUO45915.1"/>
    </source>
</evidence>
<protein>
    <submittedName>
        <fullName evidence="2">Uncharacterized protein</fullName>
    </submittedName>
</protein>
<organism evidence="2 3">
    <name type="scientific">Pseudidiomarina aquimaris</name>
    <dbReference type="NCBI Taxonomy" id="641841"/>
    <lineage>
        <taxon>Bacteria</taxon>
        <taxon>Pseudomonadati</taxon>
        <taxon>Pseudomonadota</taxon>
        <taxon>Gammaproteobacteria</taxon>
        <taxon>Alteromonadales</taxon>
        <taxon>Idiomarinaceae</taxon>
        <taxon>Pseudidiomarina</taxon>
    </lineage>
</organism>
<keyword evidence="3" id="KW-1185">Reference proteome</keyword>
<dbReference type="AlphaFoldDB" id="A0A432XB47"/>
<proteinExistence type="predicted"/>
<dbReference type="EMBL" id="PIPT01000012">
    <property type="protein sequence ID" value="RUO45915.1"/>
    <property type="molecule type" value="Genomic_DNA"/>
</dbReference>
<keyword evidence="1" id="KW-0472">Membrane</keyword>
<evidence type="ECO:0000256" key="1">
    <source>
        <dbReference type="SAM" id="Phobius"/>
    </source>
</evidence>
<comment type="caution">
    <text evidence="2">The sequence shown here is derived from an EMBL/GenBank/DDBJ whole genome shotgun (WGS) entry which is preliminary data.</text>
</comment>
<name>A0A432XB47_9GAMM</name>
<accession>A0A432XB47</accession>
<keyword evidence="1" id="KW-0812">Transmembrane</keyword>